<organism evidence="1">
    <name type="scientific">marine sediment metagenome</name>
    <dbReference type="NCBI Taxonomy" id="412755"/>
    <lineage>
        <taxon>unclassified sequences</taxon>
        <taxon>metagenomes</taxon>
        <taxon>ecological metagenomes</taxon>
    </lineage>
</organism>
<evidence type="ECO:0008006" key="2">
    <source>
        <dbReference type="Google" id="ProtNLM"/>
    </source>
</evidence>
<sequence>MTDLPAVCLILLTYAPPEHPQRAEAAANTLTAALDHIRYSGPLNVHIADDGSPEPHRVMLREIAGGYPQVGTVGVTNAERGGYGASYNRATQSVHSGNEIVIPLEDDWRLTRDLDLDPLVATLREDALGIRCIRLGYVGFTQKLFGEFLHTPAGPMLLIDPASPEPHVFAGHARIETREFERAVGPWGEGVAAGPTEFEVSHRSEARRGNAWPLDYGPASQRSDALFVHEDGGVGLGEIVP</sequence>
<name>A0A0F8YWH0_9ZZZZ</name>
<dbReference type="InterPro" id="IPR029044">
    <property type="entry name" value="Nucleotide-diphossugar_trans"/>
</dbReference>
<proteinExistence type="predicted"/>
<dbReference type="EMBL" id="LAZR01064017">
    <property type="protein sequence ID" value="KKK58374.1"/>
    <property type="molecule type" value="Genomic_DNA"/>
</dbReference>
<evidence type="ECO:0000313" key="1">
    <source>
        <dbReference type="EMBL" id="KKK58374.1"/>
    </source>
</evidence>
<reference evidence="1" key="1">
    <citation type="journal article" date="2015" name="Nature">
        <title>Complex archaea that bridge the gap between prokaryotes and eukaryotes.</title>
        <authorList>
            <person name="Spang A."/>
            <person name="Saw J.H."/>
            <person name="Jorgensen S.L."/>
            <person name="Zaremba-Niedzwiedzka K."/>
            <person name="Martijn J."/>
            <person name="Lind A.E."/>
            <person name="van Eijk R."/>
            <person name="Schleper C."/>
            <person name="Guy L."/>
            <person name="Ettema T.J."/>
        </authorList>
    </citation>
    <scope>NUCLEOTIDE SEQUENCE</scope>
</reference>
<gene>
    <name evidence="1" type="ORF">LCGC14_3045080</name>
</gene>
<accession>A0A0F8YWH0</accession>
<comment type="caution">
    <text evidence="1">The sequence shown here is derived from an EMBL/GenBank/DDBJ whole genome shotgun (WGS) entry which is preliminary data.</text>
</comment>
<dbReference type="SUPFAM" id="SSF53448">
    <property type="entry name" value="Nucleotide-diphospho-sugar transferases"/>
    <property type="match status" value="1"/>
</dbReference>
<dbReference type="AlphaFoldDB" id="A0A0F8YWH0"/>
<protein>
    <recommendedName>
        <fullName evidence="2">Glycosyltransferase 2-like domain-containing protein</fullName>
    </recommendedName>
</protein>